<keyword evidence="1" id="KW-0812">Transmembrane</keyword>
<dbReference type="SMART" id="SM00257">
    <property type="entry name" value="LysM"/>
    <property type="match status" value="1"/>
</dbReference>
<evidence type="ECO:0000313" key="3">
    <source>
        <dbReference type="EMBL" id="PLX19070.1"/>
    </source>
</evidence>
<proteinExistence type="predicted"/>
<evidence type="ECO:0000259" key="2">
    <source>
        <dbReference type="PROSITE" id="PS51782"/>
    </source>
</evidence>
<accession>A0A2N5ZK49</accession>
<dbReference type="InterPro" id="IPR011055">
    <property type="entry name" value="Dup_hybrid_motif"/>
</dbReference>
<reference evidence="3 4" key="1">
    <citation type="submission" date="2017-11" db="EMBL/GenBank/DDBJ databases">
        <title>Genome-resolved metagenomics identifies genetic mobility, metabolic interactions, and unexpected diversity in perchlorate-reducing communities.</title>
        <authorList>
            <person name="Barnum T.P."/>
            <person name="Figueroa I.A."/>
            <person name="Carlstrom C.I."/>
            <person name="Lucas L.N."/>
            <person name="Engelbrektson A.L."/>
            <person name="Coates J.D."/>
        </authorList>
    </citation>
    <scope>NUCLEOTIDE SEQUENCE [LARGE SCALE GENOMIC DNA]</scope>
    <source>
        <strain evidence="3">BM706</strain>
    </source>
</reference>
<feature type="transmembrane region" description="Helical" evidence="1">
    <location>
        <begin position="23"/>
        <end position="43"/>
    </location>
</feature>
<protein>
    <recommendedName>
        <fullName evidence="2">LysM domain-containing protein</fullName>
    </recommendedName>
</protein>
<dbReference type="SUPFAM" id="SSF51261">
    <property type="entry name" value="Duplicated hybrid motif"/>
    <property type="match status" value="1"/>
</dbReference>
<dbReference type="EMBL" id="PKTG01000042">
    <property type="protein sequence ID" value="PLX19070.1"/>
    <property type="molecule type" value="Genomic_DNA"/>
</dbReference>
<dbReference type="Proteomes" id="UP000234857">
    <property type="component" value="Unassembled WGS sequence"/>
</dbReference>
<dbReference type="Gene3D" id="3.10.350.10">
    <property type="entry name" value="LysM domain"/>
    <property type="match status" value="1"/>
</dbReference>
<feature type="domain" description="LysM" evidence="2">
    <location>
        <begin position="111"/>
        <end position="154"/>
    </location>
</feature>
<dbReference type="InterPro" id="IPR050570">
    <property type="entry name" value="Cell_wall_metabolism_enzyme"/>
</dbReference>
<dbReference type="Pfam" id="PF01476">
    <property type="entry name" value="LysM"/>
    <property type="match status" value="1"/>
</dbReference>
<keyword evidence="1" id="KW-1133">Transmembrane helix</keyword>
<dbReference type="CDD" id="cd00118">
    <property type="entry name" value="LysM"/>
    <property type="match status" value="1"/>
</dbReference>
<dbReference type="InterPro" id="IPR018392">
    <property type="entry name" value="LysM"/>
</dbReference>
<dbReference type="InterPro" id="IPR036779">
    <property type="entry name" value="LysM_dom_sf"/>
</dbReference>
<dbReference type="GO" id="GO:0004222">
    <property type="term" value="F:metalloendopeptidase activity"/>
    <property type="evidence" value="ECO:0007669"/>
    <property type="project" value="TreeGrafter"/>
</dbReference>
<name>A0A2N5ZK49_MUIH1</name>
<sequence>MRSEKKIDHNILFRPFLSKRKGLFVRVILYIILIKLIIINIFISLPTTRKKAFKVYSSIYKTDNIRKSEVIKKNRIKIKASDALISSVGEDINALFKEDFKKDSMDGVSIHTYKVKSGDTILRISDRFNITPEDFLRFNKIERDYLIIGQVVNIPVFSGRLEVLQDNVSLLWPFNGLISSPYGLRKHPIYDREEFHYGIDIVGKKGEQIYAADDGTVKFAGKRSLAGITVVLEHNINGKKEMSTIYAHLSGIAVEIGQSVRKGDIIGYIGKTGSATGYHVHFAVKVFGKYVNPRMYLKERRK</sequence>
<evidence type="ECO:0000313" key="4">
    <source>
        <dbReference type="Proteomes" id="UP000234857"/>
    </source>
</evidence>
<dbReference type="AlphaFoldDB" id="A0A2N5ZK49"/>
<keyword evidence="1" id="KW-0472">Membrane</keyword>
<dbReference type="PANTHER" id="PTHR21666:SF270">
    <property type="entry name" value="MUREIN HYDROLASE ACTIVATOR ENVC"/>
    <property type="match status" value="1"/>
</dbReference>
<dbReference type="PANTHER" id="PTHR21666">
    <property type="entry name" value="PEPTIDASE-RELATED"/>
    <property type="match status" value="1"/>
</dbReference>
<dbReference type="PROSITE" id="PS51782">
    <property type="entry name" value="LYSM"/>
    <property type="match status" value="1"/>
</dbReference>
<gene>
    <name evidence="3" type="ORF">C0601_02980</name>
</gene>
<organism evidence="3 4">
    <name type="scientific">Muiribacterium halophilum</name>
    <dbReference type="NCBI Taxonomy" id="2053465"/>
    <lineage>
        <taxon>Bacteria</taxon>
        <taxon>Candidatus Muiribacteriota</taxon>
        <taxon>Candidatus Muiribacteriia</taxon>
        <taxon>Candidatus Muiribacteriales</taxon>
        <taxon>Candidatus Muiribacteriaceae</taxon>
        <taxon>Candidatus Muiribacterium</taxon>
    </lineage>
</organism>
<dbReference type="SUPFAM" id="SSF54106">
    <property type="entry name" value="LysM domain"/>
    <property type="match status" value="1"/>
</dbReference>
<dbReference type="Pfam" id="PF01551">
    <property type="entry name" value="Peptidase_M23"/>
    <property type="match status" value="1"/>
</dbReference>
<comment type="caution">
    <text evidence="3">The sequence shown here is derived from an EMBL/GenBank/DDBJ whole genome shotgun (WGS) entry which is preliminary data.</text>
</comment>
<dbReference type="InterPro" id="IPR016047">
    <property type="entry name" value="M23ase_b-sheet_dom"/>
</dbReference>
<dbReference type="Gene3D" id="2.70.70.10">
    <property type="entry name" value="Glucose Permease (Domain IIA)"/>
    <property type="match status" value="1"/>
</dbReference>
<evidence type="ECO:0000256" key="1">
    <source>
        <dbReference type="SAM" id="Phobius"/>
    </source>
</evidence>
<dbReference type="CDD" id="cd12797">
    <property type="entry name" value="M23_peptidase"/>
    <property type="match status" value="1"/>
</dbReference>